<keyword evidence="3" id="KW-1185">Reference proteome</keyword>
<dbReference type="SUPFAM" id="SSF55826">
    <property type="entry name" value="YbaK/ProRS associated domain"/>
    <property type="match status" value="1"/>
</dbReference>
<organism evidence="2 3">
    <name type="scientific">Massilicoli timonensis</name>
    <dbReference type="NCBI Taxonomy" id="2015901"/>
    <lineage>
        <taxon>Bacteria</taxon>
        <taxon>Bacillati</taxon>
        <taxon>Bacillota</taxon>
        <taxon>Erysipelotrichia</taxon>
        <taxon>Erysipelotrichales</taxon>
        <taxon>Erysipelotrichaceae</taxon>
        <taxon>Massilicoli</taxon>
    </lineage>
</organism>
<comment type="caution">
    <text evidence="2">The sequence shown here is derived from an EMBL/GenBank/DDBJ whole genome shotgun (WGS) entry which is preliminary data.</text>
</comment>
<protein>
    <submittedName>
        <fullName evidence="2">YbaK/EbsC family protein</fullName>
    </submittedName>
</protein>
<reference evidence="2 3" key="1">
    <citation type="submission" date="2022-06" db="EMBL/GenBank/DDBJ databases">
        <title>Isolation of gut microbiota from human fecal samples.</title>
        <authorList>
            <person name="Pamer E.G."/>
            <person name="Barat B."/>
            <person name="Waligurski E."/>
            <person name="Medina S."/>
            <person name="Paddock L."/>
            <person name="Mostad J."/>
        </authorList>
    </citation>
    <scope>NUCLEOTIDE SEQUENCE [LARGE SCALE GENOMIC DNA]</scope>
    <source>
        <strain evidence="2 3">DFI.6.1</strain>
    </source>
</reference>
<dbReference type="CDD" id="cd04332">
    <property type="entry name" value="YbaK_like"/>
    <property type="match status" value="1"/>
</dbReference>
<gene>
    <name evidence="2" type="ORF">NE663_07655</name>
</gene>
<evidence type="ECO:0000313" key="2">
    <source>
        <dbReference type="EMBL" id="MCQ5122132.1"/>
    </source>
</evidence>
<evidence type="ECO:0000313" key="3">
    <source>
        <dbReference type="Proteomes" id="UP001524435"/>
    </source>
</evidence>
<evidence type="ECO:0000259" key="1">
    <source>
        <dbReference type="Pfam" id="PF04073"/>
    </source>
</evidence>
<dbReference type="Gene3D" id="3.90.960.10">
    <property type="entry name" value="YbaK/aminoacyl-tRNA synthetase-associated domain"/>
    <property type="match status" value="1"/>
</dbReference>
<dbReference type="EMBL" id="JANGCH010000010">
    <property type="protein sequence ID" value="MCQ5122132.1"/>
    <property type="molecule type" value="Genomic_DNA"/>
</dbReference>
<name>A0ABT1SLN1_9FIRM</name>
<sequence>MSTKCKEILEELAIPCNYIEGHEPVLNYEAAARVDEQYHLTGKESKCLMMKTKSGQFVLFVTYEGVRMDRKYMKNLLGEKTSVCSGEELMEVSGYAVGCASPFAYPDTMKYIVDNRIFGFEKYICSAGTPTESFEMETHYLKDIYEKLGCDVTYIDDYPEEV</sequence>
<dbReference type="InterPro" id="IPR036754">
    <property type="entry name" value="YbaK/aa-tRNA-synt-asso_dom_sf"/>
</dbReference>
<dbReference type="InterPro" id="IPR007214">
    <property type="entry name" value="YbaK/aa-tRNA-synth-assoc-dom"/>
</dbReference>
<dbReference type="Pfam" id="PF04073">
    <property type="entry name" value="tRNA_edit"/>
    <property type="match status" value="1"/>
</dbReference>
<proteinExistence type="predicted"/>
<accession>A0ABT1SLN1</accession>
<dbReference type="RefSeq" id="WP_178200363.1">
    <property type="nucleotide sequence ID" value="NZ_CANTYB010000071.1"/>
</dbReference>
<feature type="domain" description="YbaK/aminoacyl-tRNA synthetase-associated" evidence="1">
    <location>
        <begin position="40"/>
        <end position="143"/>
    </location>
</feature>
<dbReference type="Proteomes" id="UP001524435">
    <property type="component" value="Unassembled WGS sequence"/>
</dbReference>